<keyword evidence="3" id="KW-1185">Reference proteome</keyword>
<comment type="caution">
    <text evidence="2">The sequence shown here is derived from an EMBL/GenBank/DDBJ whole genome shotgun (WGS) entry which is preliminary data.</text>
</comment>
<name>A0A2M9CIS8_9MICO</name>
<gene>
    <name evidence="2" type="ORF">CLV46_1384</name>
</gene>
<keyword evidence="1" id="KW-0472">Membrane</keyword>
<keyword evidence="1" id="KW-0812">Transmembrane</keyword>
<proteinExistence type="predicted"/>
<protein>
    <submittedName>
        <fullName evidence="2">Uncharacterized protein</fullName>
    </submittedName>
</protein>
<reference evidence="2 3" key="1">
    <citation type="submission" date="2017-11" db="EMBL/GenBank/DDBJ databases">
        <title>Genomic Encyclopedia of Archaeal and Bacterial Type Strains, Phase II (KMG-II): From Individual Species to Whole Genera.</title>
        <authorList>
            <person name="Goeker M."/>
        </authorList>
    </citation>
    <scope>NUCLEOTIDE SEQUENCE [LARGE SCALE GENOMIC DNA]</scope>
    <source>
        <strain evidence="2 3">DSM 27393</strain>
    </source>
</reference>
<dbReference type="AlphaFoldDB" id="A0A2M9CIS8"/>
<dbReference type="EMBL" id="PGFF01000001">
    <property type="protein sequence ID" value="PJJ71831.1"/>
    <property type="molecule type" value="Genomic_DNA"/>
</dbReference>
<dbReference type="Proteomes" id="UP000228758">
    <property type="component" value="Unassembled WGS sequence"/>
</dbReference>
<organism evidence="2 3">
    <name type="scientific">Diaminobutyricimonas aerilata</name>
    <dbReference type="NCBI Taxonomy" id="1162967"/>
    <lineage>
        <taxon>Bacteria</taxon>
        <taxon>Bacillati</taxon>
        <taxon>Actinomycetota</taxon>
        <taxon>Actinomycetes</taxon>
        <taxon>Micrococcales</taxon>
        <taxon>Microbacteriaceae</taxon>
        <taxon>Diaminobutyricimonas</taxon>
    </lineage>
</organism>
<evidence type="ECO:0000313" key="2">
    <source>
        <dbReference type="EMBL" id="PJJ71831.1"/>
    </source>
</evidence>
<keyword evidence="1" id="KW-1133">Transmembrane helix</keyword>
<accession>A0A2M9CIS8</accession>
<sequence>MKIVLFVVAAVLFVGSFLMFGYADQFPEPMNFILFLGGILVASLALMIPFHLADKFD</sequence>
<evidence type="ECO:0000313" key="3">
    <source>
        <dbReference type="Proteomes" id="UP000228758"/>
    </source>
</evidence>
<feature type="transmembrane region" description="Helical" evidence="1">
    <location>
        <begin position="33"/>
        <end position="53"/>
    </location>
</feature>
<dbReference type="RefSeq" id="WP_157802254.1">
    <property type="nucleotide sequence ID" value="NZ_PGFF01000001.1"/>
</dbReference>
<evidence type="ECO:0000256" key="1">
    <source>
        <dbReference type="SAM" id="Phobius"/>
    </source>
</evidence>